<dbReference type="EMBL" id="NQVN01000034">
    <property type="protein sequence ID" value="PIO96436.1"/>
    <property type="molecule type" value="Genomic_DNA"/>
</dbReference>
<keyword evidence="2" id="KW-1185">Reference proteome</keyword>
<evidence type="ECO:0000313" key="2">
    <source>
        <dbReference type="Proteomes" id="UP000231070"/>
    </source>
</evidence>
<evidence type="ECO:0000313" key="1">
    <source>
        <dbReference type="EMBL" id="PIO96436.1"/>
    </source>
</evidence>
<comment type="caution">
    <text evidence="1">The sequence shown here is derived from an EMBL/GenBank/DDBJ whole genome shotgun (WGS) entry which is preliminary data.</text>
</comment>
<proteinExistence type="predicted"/>
<dbReference type="RefSeq" id="WP_100083304.1">
    <property type="nucleotide sequence ID" value="NZ_NQVN01000034.1"/>
</dbReference>
<dbReference type="InterPro" id="IPR035069">
    <property type="entry name" value="TTHA1013/TTHA0281-like"/>
</dbReference>
<dbReference type="AlphaFoldDB" id="A0A2G9WP07"/>
<gene>
    <name evidence="1" type="ORF">CJ014_25340</name>
</gene>
<dbReference type="SUPFAM" id="SSF143100">
    <property type="entry name" value="TTHA1013/TTHA0281-like"/>
    <property type="match status" value="1"/>
</dbReference>
<organism evidence="1 2">
    <name type="scientific">Pleomorphomonas carboxyditropha</name>
    <dbReference type="NCBI Taxonomy" id="2023338"/>
    <lineage>
        <taxon>Bacteria</taxon>
        <taxon>Pseudomonadati</taxon>
        <taxon>Pseudomonadota</taxon>
        <taxon>Alphaproteobacteria</taxon>
        <taxon>Hyphomicrobiales</taxon>
        <taxon>Pleomorphomonadaceae</taxon>
        <taxon>Pleomorphomonas</taxon>
    </lineage>
</organism>
<name>A0A2G9WP07_9HYPH</name>
<dbReference type="OrthoDB" id="9807959at2"/>
<sequence>MKTYGYAAQFEPGDDPGIIVVTFPDVPEAITEGEGMSDARLQAADALGTALLAYIRMGRALPEPKATGETISPPSDITAKLAVLEAFAEAGISRSELARRIGKDEKEARRILDPMHPTKLAMLEQALAALGRRLVIGVEKAA</sequence>
<dbReference type="Proteomes" id="UP000231070">
    <property type="component" value="Unassembled WGS sequence"/>
</dbReference>
<accession>A0A2G9WP07</accession>
<dbReference type="Gene3D" id="3.30.160.250">
    <property type="match status" value="1"/>
</dbReference>
<protein>
    <submittedName>
        <fullName evidence="1">HicB family protein</fullName>
    </submittedName>
</protein>
<reference evidence="1 2" key="1">
    <citation type="submission" date="2017-08" db="EMBL/GenBank/DDBJ databases">
        <title>Pleomorphomonas carboxidotrophicus sp. nov., a new mesophilic hydrogenogenic carboxidotroph.</title>
        <authorList>
            <person name="Esquivel-Elizondo S."/>
            <person name="Krajmalnik-Brown R."/>
            <person name="Maldonado J."/>
        </authorList>
    </citation>
    <scope>NUCLEOTIDE SEQUENCE [LARGE SCALE GENOMIC DNA]</scope>
    <source>
        <strain evidence="1 2">SVCO-16</strain>
    </source>
</reference>